<feature type="transmembrane region" description="Helical" evidence="9">
    <location>
        <begin position="442"/>
        <end position="460"/>
    </location>
</feature>
<feature type="transmembrane region" description="Helical" evidence="9">
    <location>
        <begin position="404"/>
        <end position="430"/>
    </location>
</feature>
<dbReference type="Proteomes" id="UP000629098">
    <property type="component" value="Unassembled WGS sequence"/>
</dbReference>
<dbReference type="InterPro" id="IPR006043">
    <property type="entry name" value="NCS2"/>
</dbReference>
<feature type="transmembrane region" description="Helical" evidence="9">
    <location>
        <begin position="314"/>
        <end position="336"/>
    </location>
</feature>
<organism evidence="10 11">
    <name type="scientific">Iningainema tapete BLCC-T55</name>
    <dbReference type="NCBI Taxonomy" id="2748662"/>
    <lineage>
        <taxon>Bacteria</taxon>
        <taxon>Bacillati</taxon>
        <taxon>Cyanobacteriota</taxon>
        <taxon>Cyanophyceae</taxon>
        <taxon>Nostocales</taxon>
        <taxon>Scytonemataceae</taxon>
        <taxon>Iningainema tapete</taxon>
    </lineage>
</organism>
<dbReference type="GO" id="GO:0005886">
    <property type="term" value="C:plasma membrane"/>
    <property type="evidence" value="ECO:0007669"/>
    <property type="project" value="UniProtKB-SubCell"/>
</dbReference>
<evidence type="ECO:0000256" key="7">
    <source>
        <dbReference type="ARBA" id="ARBA00023136"/>
    </source>
</evidence>
<comment type="similarity">
    <text evidence="2 8">Belongs to the nucleobase:cation symporter-2 (NCS2) (TC 2.A.40) family. Azg-like subfamily.</text>
</comment>
<evidence type="ECO:0000256" key="3">
    <source>
        <dbReference type="ARBA" id="ARBA00022448"/>
    </source>
</evidence>
<evidence type="ECO:0000313" key="11">
    <source>
        <dbReference type="Proteomes" id="UP000629098"/>
    </source>
</evidence>
<feature type="transmembrane region" description="Helical" evidence="9">
    <location>
        <begin position="89"/>
        <end position="109"/>
    </location>
</feature>
<accession>A0A8J6XJ83</accession>
<keyword evidence="7 8" id="KW-0472">Membrane</keyword>
<dbReference type="RefSeq" id="WP_190825546.1">
    <property type="nucleotide sequence ID" value="NZ_CAWPPI010000013.1"/>
</dbReference>
<dbReference type="PIRSF" id="PIRSF005353">
    <property type="entry name" value="PbuG"/>
    <property type="match status" value="1"/>
</dbReference>
<name>A0A8J6XJ83_9CYAN</name>
<dbReference type="Pfam" id="PF00860">
    <property type="entry name" value="Xan_ur_permease"/>
    <property type="match status" value="1"/>
</dbReference>
<dbReference type="EMBL" id="JACXAE010000013">
    <property type="protein sequence ID" value="MBD2771262.1"/>
    <property type="molecule type" value="Genomic_DNA"/>
</dbReference>
<feature type="transmembrane region" description="Helical" evidence="9">
    <location>
        <begin position="147"/>
        <end position="166"/>
    </location>
</feature>
<dbReference type="InterPro" id="IPR045018">
    <property type="entry name" value="Azg-like"/>
</dbReference>
<evidence type="ECO:0000313" key="10">
    <source>
        <dbReference type="EMBL" id="MBD2771262.1"/>
    </source>
</evidence>
<reference evidence="10" key="1">
    <citation type="submission" date="2020-09" db="EMBL/GenBank/DDBJ databases">
        <title>Iningainema tapete sp. nov. (Scytonemataceae, Cyanobacteria) from greenhouses in central Florida (USA) produces two types of nodularin with biosynthetic potential for microcystin-LR and anabaenopeptins.</title>
        <authorList>
            <person name="Berthold D.E."/>
            <person name="Lefler F.W."/>
            <person name="Huang I.-S."/>
            <person name="Abdulla H."/>
            <person name="Zimba P.V."/>
            <person name="Laughinghouse H.D. IV."/>
        </authorList>
    </citation>
    <scope>NUCLEOTIDE SEQUENCE</scope>
    <source>
        <strain evidence="10">BLCCT55</strain>
    </source>
</reference>
<keyword evidence="6 8" id="KW-1133">Transmembrane helix</keyword>
<dbReference type="PANTHER" id="PTHR43337">
    <property type="entry name" value="XANTHINE/URACIL PERMEASE C887.17-RELATED"/>
    <property type="match status" value="1"/>
</dbReference>
<keyword evidence="3 8" id="KW-0813">Transport</keyword>
<comment type="subcellular location">
    <subcellularLocation>
        <location evidence="1 8">Cell membrane</location>
        <topology evidence="1 8">Multi-pass membrane protein</topology>
    </subcellularLocation>
</comment>
<evidence type="ECO:0000256" key="4">
    <source>
        <dbReference type="ARBA" id="ARBA00022475"/>
    </source>
</evidence>
<sequence length="462" mass="49260">MKLLTPKYIFSTSVPQFFRFEQLATTYRTEVLAGVTTFMTMAYILVVNPRILSNAIFIEQPGDLFNQLVTATAISSAIATALMGLLSNYPFAVAPAMGLNAFFAFSVVLDLQMNWRLALTSVLIQSLIFIGLILSNIHIQIIKAIPASLKHATVAGIGLFIAYIGLSGVPEPPTLGAGIIVASKTTLTTIGSFREPATLLSAFGLLLTATLVARHIKGAILWGIFATALLGWILNIAPCPEKIIALPEWSQNLTNQAFTGLSYLTPNQIWNFVSVTLTFLFVTSFDTIGALTGLGQQAGYINKNGELPHATKSLLASAMGITFGALMGTSPSATYLESASGISEGGRSGFTSVVVAALFLLSVLFTPLFAAVPAFATAPALIMVGFLMIGSVRNINWNDPAEAIAAFLILLTMPLTYSIAEALAIGFIIYPVIKVSQGFAHKVNKTVYFLAAICVCHFLLKS</sequence>
<evidence type="ECO:0000256" key="6">
    <source>
        <dbReference type="ARBA" id="ARBA00022989"/>
    </source>
</evidence>
<keyword evidence="4 8" id="KW-1003">Cell membrane</keyword>
<protein>
    <submittedName>
        <fullName evidence="10">NCS2 family permease</fullName>
    </submittedName>
</protein>
<feature type="transmembrane region" description="Helical" evidence="9">
    <location>
        <begin position="220"/>
        <end position="237"/>
    </location>
</feature>
<evidence type="ECO:0000256" key="5">
    <source>
        <dbReference type="ARBA" id="ARBA00022692"/>
    </source>
</evidence>
<dbReference type="AlphaFoldDB" id="A0A8J6XJ83"/>
<feature type="transmembrane region" description="Helical" evidence="9">
    <location>
        <begin position="372"/>
        <end position="392"/>
    </location>
</feature>
<feature type="transmembrane region" description="Helical" evidence="9">
    <location>
        <begin position="31"/>
        <end position="52"/>
    </location>
</feature>
<feature type="transmembrane region" description="Helical" evidence="9">
    <location>
        <begin position="348"/>
        <end position="365"/>
    </location>
</feature>
<dbReference type="PANTHER" id="PTHR43337:SF1">
    <property type="entry name" value="XANTHINE_URACIL PERMEASE C887.17-RELATED"/>
    <property type="match status" value="1"/>
</dbReference>
<keyword evidence="11" id="KW-1185">Reference proteome</keyword>
<evidence type="ECO:0000256" key="8">
    <source>
        <dbReference type="PIRNR" id="PIRNR005353"/>
    </source>
</evidence>
<dbReference type="InterPro" id="IPR026033">
    <property type="entry name" value="Azg-like_bact_archaea"/>
</dbReference>
<feature type="transmembrane region" description="Helical" evidence="9">
    <location>
        <begin position="115"/>
        <end position="135"/>
    </location>
</feature>
<gene>
    <name evidence="10" type="ORF">ICL16_03760</name>
</gene>
<keyword evidence="5 8" id="KW-0812">Transmembrane</keyword>
<evidence type="ECO:0000256" key="9">
    <source>
        <dbReference type="SAM" id="Phobius"/>
    </source>
</evidence>
<proteinExistence type="inferred from homology"/>
<dbReference type="GO" id="GO:0005345">
    <property type="term" value="F:purine nucleobase transmembrane transporter activity"/>
    <property type="evidence" value="ECO:0007669"/>
    <property type="project" value="TreeGrafter"/>
</dbReference>
<feature type="transmembrane region" description="Helical" evidence="9">
    <location>
        <begin position="269"/>
        <end position="294"/>
    </location>
</feature>
<evidence type="ECO:0000256" key="2">
    <source>
        <dbReference type="ARBA" id="ARBA00005697"/>
    </source>
</evidence>
<comment type="caution">
    <text evidence="10">The sequence shown here is derived from an EMBL/GenBank/DDBJ whole genome shotgun (WGS) entry which is preliminary data.</text>
</comment>
<evidence type="ECO:0000256" key="1">
    <source>
        <dbReference type="ARBA" id="ARBA00004651"/>
    </source>
</evidence>
<feature type="transmembrane region" description="Helical" evidence="9">
    <location>
        <begin position="64"/>
        <end position="82"/>
    </location>
</feature>